<evidence type="ECO:0000256" key="5">
    <source>
        <dbReference type="HAMAP-Rule" id="MF_00651"/>
    </source>
</evidence>
<dbReference type="NCBIfam" id="TIGR00250">
    <property type="entry name" value="RNAse_H_YqgF"/>
    <property type="match status" value="1"/>
</dbReference>
<dbReference type="SMART" id="SM00732">
    <property type="entry name" value="YqgFc"/>
    <property type="match status" value="1"/>
</dbReference>
<dbReference type="OrthoDB" id="9796140at2"/>
<dbReference type="InterPro" id="IPR037027">
    <property type="entry name" value="YqgF/RNaseH-like_dom_sf"/>
</dbReference>
<proteinExistence type="inferred from homology"/>
<dbReference type="GO" id="GO:0005829">
    <property type="term" value="C:cytosol"/>
    <property type="evidence" value="ECO:0007669"/>
    <property type="project" value="TreeGrafter"/>
</dbReference>
<reference evidence="8" key="1">
    <citation type="submission" date="2016-10" db="EMBL/GenBank/DDBJ databases">
        <authorList>
            <person name="Varghese N."/>
            <person name="Submissions S."/>
        </authorList>
    </citation>
    <scope>NUCLEOTIDE SEQUENCE [LARGE SCALE GENOMIC DNA]</scope>
    <source>
        <strain evidence="8">IBRC-M 10761</strain>
    </source>
</reference>
<keyword evidence="2 5" id="KW-0690">Ribosome biogenesis</keyword>
<organism evidence="7 8">
    <name type="scientific">Cyclobacterium xiamenense</name>
    <dbReference type="NCBI Taxonomy" id="1297121"/>
    <lineage>
        <taxon>Bacteria</taxon>
        <taxon>Pseudomonadati</taxon>
        <taxon>Bacteroidota</taxon>
        <taxon>Cytophagia</taxon>
        <taxon>Cytophagales</taxon>
        <taxon>Cyclobacteriaceae</taxon>
        <taxon>Cyclobacterium</taxon>
    </lineage>
</organism>
<comment type="function">
    <text evidence="5">Could be a nuclease involved in processing of the 5'-end of pre-16S rRNA.</text>
</comment>
<dbReference type="Proteomes" id="UP000199403">
    <property type="component" value="Unassembled WGS sequence"/>
</dbReference>
<dbReference type="InterPro" id="IPR005227">
    <property type="entry name" value="YqgF"/>
</dbReference>
<sequence length="137" mass="15311">MGRILAIDLGSKRTGLAVTDPLAMLANPLETIPTHNLLDYLKLYFEKEEVSAIVIGFPKSLNGSATQMTQPVLALEKKLKRLYPNQTIVLVDERFTSKMAMQTMIEMGSSKKDRREKAGNLDKISAAIILQTYLEKK</sequence>
<dbReference type="GO" id="GO:0004518">
    <property type="term" value="F:nuclease activity"/>
    <property type="evidence" value="ECO:0007669"/>
    <property type="project" value="UniProtKB-KW"/>
</dbReference>
<evidence type="ECO:0000313" key="7">
    <source>
        <dbReference type="EMBL" id="SEJ20970.1"/>
    </source>
</evidence>
<protein>
    <recommendedName>
        <fullName evidence="5">Putative pre-16S rRNA nuclease</fullName>
        <ecNumber evidence="5">3.1.-.-</ecNumber>
    </recommendedName>
</protein>
<dbReference type="SUPFAM" id="SSF53098">
    <property type="entry name" value="Ribonuclease H-like"/>
    <property type="match status" value="1"/>
</dbReference>
<dbReference type="PANTHER" id="PTHR33317">
    <property type="entry name" value="POLYNUCLEOTIDYL TRANSFERASE, RIBONUCLEASE H-LIKE SUPERFAMILY PROTEIN"/>
    <property type="match status" value="1"/>
</dbReference>
<dbReference type="Gene3D" id="3.30.420.140">
    <property type="entry name" value="YqgF/RNase H-like domain"/>
    <property type="match status" value="1"/>
</dbReference>
<gene>
    <name evidence="7" type="ORF">SAMN05192553_102934</name>
</gene>
<dbReference type="InterPro" id="IPR012337">
    <property type="entry name" value="RNaseH-like_sf"/>
</dbReference>
<keyword evidence="8" id="KW-1185">Reference proteome</keyword>
<dbReference type="STRING" id="1416801.SAMN05192553_102934"/>
<keyword evidence="3 5" id="KW-0540">Nuclease</keyword>
<evidence type="ECO:0000313" key="8">
    <source>
        <dbReference type="Proteomes" id="UP000199403"/>
    </source>
</evidence>
<name>A0A1H6X7U1_9BACT</name>
<dbReference type="AlphaFoldDB" id="A0A1H6X7U1"/>
<comment type="subcellular location">
    <subcellularLocation>
        <location evidence="5">Cytoplasm</location>
    </subcellularLocation>
</comment>
<dbReference type="InterPro" id="IPR006641">
    <property type="entry name" value="YqgF/RNaseH-like_dom"/>
</dbReference>
<evidence type="ECO:0000256" key="4">
    <source>
        <dbReference type="ARBA" id="ARBA00022801"/>
    </source>
</evidence>
<evidence type="ECO:0000256" key="1">
    <source>
        <dbReference type="ARBA" id="ARBA00022490"/>
    </source>
</evidence>
<dbReference type="EC" id="3.1.-.-" evidence="5"/>
<dbReference type="CDD" id="cd16964">
    <property type="entry name" value="YqgF"/>
    <property type="match status" value="1"/>
</dbReference>
<keyword evidence="4 5" id="KW-0378">Hydrolase</keyword>
<accession>A0A1H6X7U1</accession>
<feature type="domain" description="YqgF/RNase H-like" evidence="6">
    <location>
        <begin position="2"/>
        <end position="100"/>
    </location>
</feature>
<evidence type="ECO:0000256" key="2">
    <source>
        <dbReference type="ARBA" id="ARBA00022517"/>
    </source>
</evidence>
<dbReference type="EMBL" id="FNZH01000002">
    <property type="protein sequence ID" value="SEJ20970.1"/>
    <property type="molecule type" value="Genomic_DNA"/>
</dbReference>
<dbReference type="HAMAP" id="MF_00651">
    <property type="entry name" value="Nuclease_YqgF"/>
    <property type="match status" value="1"/>
</dbReference>
<dbReference type="PANTHER" id="PTHR33317:SF4">
    <property type="entry name" value="POLYNUCLEOTIDYL TRANSFERASE, RIBONUCLEASE H-LIKE SUPERFAMILY PROTEIN"/>
    <property type="match status" value="1"/>
</dbReference>
<dbReference type="GO" id="GO:0016788">
    <property type="term" value="F:hydrolase activity, acting on ester bonds"/>
    <property type="evidence" value="ECO:0007669"/>
    <property type="project" value="UniProtKB-UniRule"/>
</dbReference>
<evidence type="ECO:0000256" key="3">
    <source>
        <dbReference type="ARBA" id="ARBA00022722"/>
    </source>
</evidence>
<comment type="similarity">
    <text evidence="5">Belongs to the YqgF HJR family.</text>
</comment>
<dbReference type="Pfam" id="PF03652">
    <property type="entry name" value="RuvX"/>
    <property type="match status" value="1"/>
</dbReference>
<evidence type="ECO:0000259" key="6">
    <source>
        <dbReference type="SMART" id="SM00732"/>
    </source>
</evidence>
<dbReference type="RefSeq" id="WP_092172593.1">
    <property type="nucleotide sequence ID" value="NZ_FNZH01000002.1"/>
</dbReference>
<keyword evidence="1 5" id="KW-0963">Cytoplasm</keyword>
<dbReference type="GO" id="GO:0000967">
    <property type="term" value="P:rRNA 5'-end processing"/>
    <property type="evidence" value="ECO:0007669"/>
    <property type="project" value="UniProtKB-UniRule"/>
</dbReference>